<keyword evidence="4" id="KW-0576">Peroxisome</keyword>
<organism evidence="7 8">
    <name type="scientific">Cochliobolus heterostrophus (strain C5 / ATCC 48332 / race O)</name>
    <name type="common">Southern corn leaf blight fungus</name>
    <name type="synonym">Bipolaris maydis</name>
    <dbReference type="NCBI Taxonomy" id="701091"/>
    <lineage>
        <taxon>Eukaryota</taxon>
        <taxon>Fungi</taxon>
        <taxon>Dikarya</taxon>
        <taxon>Ascomycota</taxon>
        <taxon>Pezizomycotina</taxon>
        <taxon>Dothideomycetes</taxon>
        <taxon>Pleosporomycetidae</taxon>
        <taxon>Pleosporales</taxon>
        <taxon>Pleosporineae</taxon>
        <taxon>Pleosporaceae</taxon>
        <taxon>Bipolaris</taxon>
    </lineage>
</organism>
<dbReference type="Proteomes" id="UP000016936">
    <property type="component" value="Unassembled WGS sequence"/>
</dbReference>
<dbReference type="Pfam" id="PF12697">
    <property type="entry name" value="Abhydrolase_6"/>
    <property type="match status" value="1"/>
</dbReference>
<keyword evidence="3" id="KW-0843">Virulence</keyword>
<dbReference type="AlphaFoldDB" id="M2SYR8"/>
<dbReference type="PANTHER" id="PTHR43194:SF4">
    <property type="entry name" value="AB HYDROLASE-1 DOMAIN-CONTAINING PROTEIN"/>
    <property type="match status" value="1"/>
</dbReference>
<dbReference type="HOGENOM" id="CLU_038297_1_0_1"/>
<dbReference type="PANTHER" id="PTHR43194">
    <property type="entry name" value="HYDROLASE ALPHA/BETA FOLD FAMILY"/>
    <property type="match status" value="1"/>
</dbReference>
<dbReference type="SUPFAM" id="SSF53474">
    <property type="entry name" value="alpha/beta-Hydrolases"/>
    <property type="match status" value="1"/>
</dbReference>
<reference evidence="7 8" key="1">
    <citation type="journal article" date="2012" name="PLoS Pathog.">
        <title>Diverse lifestyles and strategies of plant pathogenesis encoded in the genomes of eighteen Dothideomycetes fungi.</title>
        <authorList>
            <person name="Ohm R.A."/>
            <person name="Feau N."/>
            <person name="Henrissat B."/>
            <person name="Schoch C.L."/>
            <person name="Horwitz B.A."/>
            <person name="Barry K.W."/>
            <person name="Condon B.J."/>
            <person name="Copeland A.C."/>
            <person name="Dhillon B."/>
            <person name="Glaser F."/>
            <person name="Hesse C.N."/>
            <person name="Kosti I."/>
            <person name="LaButti K."/>
            <person name="Lindquist E.A."/>
            <person name="Lucas S."/>
            <person name="Salamov A.A."/>
            <person name="Bradshaw R.E."/>
            <person name="Ciuffetti L."/>
            <person name="Hamelin R.C."/>
            <person name="Kema G.H.J."/>
            <person name="Lawrence C."/>
            <person name="Scott J.A."/>
            <person name="Spatafora J.W."/>
            <person name="Turgeon B.G."/>
            <person name="de Wit P.J.G.M."/>
            <person name="Zhong S."/>
            <person name="Goodwin S.B."/>
            <person name="Grigoriev I.V."/>
        </authorList>
    </citation>
    <scope>NUCLEOTIDE SEQUENCE [LARGE SCALE GENOMIC DNA]</scope>
    <source>
        <strain evidence="8">C5 / ATCC 48332 / race O</strain>
    </source>
</reference>
<dbReference type="OrthoDB" id="9978720at2759"/>
<evidence type="ECO:0000256" key="1">
    <source>
        <dbReference type="ARBA" id="ARBA00004275"/>
    </source>
</evidence>
<dbReference type="STRING" id="701091.M2SYR8"/>
<dbReference type="EMBL" id="KB445578">
    <property type="protein sequence ID" value="EMD90525.1"/>
    <property type="molecule type" value="Genomic_DNA"/>
</dbReference>
<feature type="chain" id="PRO_5004025928" description="AB hydrolase-1 domain-containing protein" evidence="5">
    <location>
        <begin position="24"/>
        <end position="374"/>
    </location>
</feature>
<feature type="domain" description="AB hydrolase-1" evidence="6">
    <location>
        <begin position="77"/>
        <end position="365"/>
    </location>
</feature>
<dbReference type="OMA" id="IEHGYEC"/>
<keyword evidence="5" id="KW-0732">Signal</keyword>
<protein>
    <recommendedName>
        <fullName evidence="6">AB hydrolase-1 domain-containing protein</fullName>
    </recommendedName>
</protein>
<dbReference type="InterPro" id="IPR050228">
    <property type="entry name" value="Carboxylesterase_BioH"/>
</dbReference>
<dbReference type="CDD" id="cd12809">
    <property type="entry name" value="Esterase_713_like-2"/>
    <property type="match status" value="1"/>
</dbReference>
<sequence length="374" mass="40718">MGAIHLSTAVLVLCGHFLAAALGYVEKVASRREYFYVGGEYANLTASKVGNETAQYMLNQIYVEKLTPSNQTQDTPIVFIAGNGQTGTNFLETPDGRPGWASFFLSHGYTVYLTDQPSRGRSPWFPGLGSMEIASTARVESLFTAISSHARWPQSKLHTQWPGTGKAGDAVFDAFYATQVQRQTNVLILESQNAKAYTALLDRIGVAHVVTHSQAGAYGWRVGDARPHLTKSIVALEPSGPPFINRVAASGPARAWGVTDLEIAYDPPAGPNASFIEKVVVPAKDADHVDCIMQAEPAKRLVNLAQVPVLLVTAEASYHAPYDYCTVGYLRQAGVQVQDLELPDVGIRGNGHMFFMENNNAEIAERVLEWLVKH</sequence>
<evidence type="ECO:0000256" key="4">
    <source>
        <dbReference type="ARBA" id="ARBA00023140"/>
    </source>
</evidence>
<proteinExistence type="inferred from homology"/>
<comment type="subcellular location">
    <subcellularLocation>
        <location evidence="1">Peroxisome</location>
    </subcellularLocation>
</comment>
<gene>
    <name evidence="7" type="ORF">COCHEDRAFT_1031823</name>
</gene>
<evidence type="ECO:0000259" key="6">
    <source>
        <dbReference type="Pfam" id="PF12697"/>
    </source>
</evidence>
<keyword evidence="8" id="KW-1185">Reference proteome</keyword>
<name>M2SYR8_COCH5</name>
<evidence type="ECO:0000313" key="8">
    <source>
        <dbReference type="Proteomes" id="UP000016936"/>
    </source>
</evidence>
<dbReference type="eggNOG" id="ENOG502S5K4">
    <property type="taxonomic scope" value="Eukaryota"/>
</dbReference>
<dbReference type="InterPro" id="IPR029058">
    <property type="entry name" value="AB_hydrolase_fold"/>
</dbReference>
<feature type="signal peptide" evidence="5">
    <location>
        <begin position="1"/>
        <end position="23"/>
    </location>
</feature>
<dbReference type="Gene3D" id="3.40.50.1820">
    <property type="entry name" value="alpha/beta hydrolase"/>
    <property type="match status" value="1"/>
</dbReference>
<evidence type="ECO:0000256" key="2">
    <source>
        <dbReference type="ARBA" id="ARBA00005668"/>
    </source>
</evidence>
<evidence type="ECO:0000256" key="5">
    <source>
        <dbReference type="SAM" id="SignalP"/>
    </source>
</evidence>
<evidence type="ECO:0000256" key="3">
    <source>
        <dbReference type="ARBA" id="ARBA00023026"/>
    </source>
</evidence>
<evidence type="ECO:0000313" key="7">
    <source>
        <dbReference type="EMBL" id="EMD90525.1"/>
    </source>
</evidence>
<dbReference type="GO" id="GO:0005777">
    <property type="term" value="C:peroxisome"/>
    <property type="evidence" value="ECO:0007669"/>
    <property type="project" value="UniProtKB-SubCell"/>
</dbReference>
<reference evidence="8" key="2">
    <citation type="journal article" date="2013" name="PLoS Genet.">
        <title>Comparative genome structure, secondary metabolite, and effector coding capacity across Cochliobolus pathogens.</title>
        <authorList>
            <person name="Condon B.J."/>
            <person name="Leng Y."/>
            <person name="Wu D."/>
            <person name="Bushley K.E."/>
            <person name="Ohm R.A."/>
            <person name="Otillar R."/>
            <person name="Martin J."/>
            <person name="Schackwitz W."/>
            <person name="Grimwood J."/>
            <person name="MohdZainudin N."/>
            <person name="Xue C."/>
            <person name="Wang R."/>
            <person name="Manning V.A."/>
            <person name="Dhillon B."/>
            <person name="Tu Z.J."/>
            <person name="Steffenson B.J."/>
            <person name="Salamov A."/>
            <person name="Sun H."/>
            <person name="Lowry S."/>
            <person name="LaButti K."/>
            <person name="Han J."/>
            <person name="Copeland A."/>
            <person name="Lindquist E."/>
            <person name="Barry K."/>
            <person name="Schmutz J."/>
            <person name="Baker S.E."/>
            <person name="Ciuffetti L.M."/>
            <person name="Grigoriev I.V."/>
            <person name="Zhong S."/>
            <person name="Turgeon B.G."/>
        </authorList>
    </citation>
    <scope>NUCLEOTIDE SEQUENCE [LARGE SCALE GENOMIC DNA]</scope>
    <source>
        <strain evidence="8">C5 / ATCC 48332 / race O</strain>
    </source>
</reference>
<accession>M2SYR8</accession>
<comment type="similarity">
    <text evidence="2">Belongs to the AB hydrolase superfamily. AKT2 hydrolase family.</text>
</comment>
<dbReference type="InterPro" id="IPR000073">
    <property type="entry name" value="AB_hydrolase_1"/>
</dbReference>